<keyword evidence="1" id="KW-0732">Signal</keyword>
<organism evidence="2 3">
    <name type="scientific">Thalassobacter stenotrophicus</name>
    <dbReference type="NCBI Taxonomy" id="266809"/>
    <lineage>
        <taxon>Bacteria</taxon>
        <taxon>Pseudomonadati</taxon>
        <taxon>Pseudomonadota</taxon>
        <taxon>Alphaproteobacteria</taxon>
        <taxon>Rhodobacterales</taxon>
        <taxon>Roseobacteraceae</taxon>
        <taxon>Thalassobacter</taxon>
    </lineage>
</organism>
<reference evidence="2 3" key="1">
    <citation type="submission" date="2015-09" db="EMBL/GenBank/DDBJ databases">
        <authorList>
            <consortium name="Swine Surveillance"/>
        </authorList>
    </citation>
    <scope>NUCLEOTIDE SEQUENCE [LARGE SCALE GENOMIC DNA]</scope>
    <source>
        <strain evidence="2 3">CECT 5294</strain>
    </source>
</reference>
<accession>A0A0P1F011</accession>
<proteinExistence type="predicted"/>
<dbReference type="EMBL" id="CYRX01000030">
    <property type="protein sequence ID" value="CUH60839.1"/>
    <property type="molecule type" value="Genomic_DNA"/>
</dbReference>
<dbReference type="AlphaFoldDB" id="A0A0P1F011"/>
<dbReference type="PROSITE" id="PS51257">
    <property type="entry name" value="PROKAR_LIPOPROTEIN"/>
    <property type="match status" value="1"/>
</dbReference>
<protein>
    <recommendedName>
        <fullName evidence="4">Lipoprotein</fullName>
    </recommendedName>
</protein>
<feature type="signal peptide" evidence="1">
    <location>
        <begin position="1"/>
        <end position="19"/>
    </location>
</feature>
<sequence>MYTRSAIFILLGVALGACSETISNSQGSGALPPVPEQIVALAASNQDLATARLRPEDNCYWYMHSGPVEDTLLPLRTSGGNPICVKPTA</sequence>
<evidence type="ECO:0008006" key="4">
    <source>
        <dbReference type="Google" id="ProtNLM"/>
    </source>
</evidence>
<dbReference type="Proteomes" id="UP000051298">
    <property type="component" value="Unassembled WGS sequence"/>
</dbReference>
<evidence type="ECO:0000256" key="1">
    <source>
        <dbReference type="SAM" id="SignalP"/>
    </source>
</evidence>
<evidence type="ECO:0000313" key="3">
    <source>
        <dbReference type="Proteomes" id="UP000051298"/>
    </source>
</evidence>
<feature type="chain" id="PRO_5006062116" description="Lipoprotein" evidence="1">
    <location>
        <begin position="20"/>
        <end position="89"/>
    </location>
</feature>
<evidence type="ECO:0000313" key="2">
    <source>
        <dbReference type="EMBL" id="CUH60839.1"/>
    </source>
</evidence>
<dbReference type="RefSeq" id="WP_058123706.1">
    <property type="nucleotide sequence ID" value="NZ_CP107618.1"/>
</dbReference>
<name>A0A0P1F011_9RHOB</name>
<gene>
    <name evidence="2" type="ORF">THS5294_02135</name>
</gene>